<protein>
    <submittedName>
        <fullName evidence="8">PspC domain protein</fullName>
    </submittedName>
</protein>
<accession>A0A6B8V9I9</accession>
<comment type="subcellular location">
    <subcellularLocation>
        <location evidence="1">Cell membrane</location>
        <topology evidence="1">Single-pass membrane protein</topology>
    </subcellularLocation>
</comment>
<evidence type="ECO:0000256" key="5">
    <source>
        <dbReference type="ARBA" id="ARBA00023136"/>
    </source>
</evidence>
<feature type="domain" description="Phage shock protein PspC N-terminal" evidence="7">
    <location>
        <begin position="28"/>
        <end position="82"/>
    </location>
</feature>
<keyword evidence="4 6" id="KW-1133">Transmembrane helix</keyword>
<name>A0A6B8V9I9_9CORY</name>
<dbReference type="Proteomes" id="UP000427071">
    <property type="component" value="Chromosome"/>
</dbReference>
<proteinExistence type="predicted"/>
<evidence type="ECO:0000256" key="1">
    <source>
        <dbReference type="ARBA" id="ARBA00004162"/>
    </source>
</evidence>
<keyword evidence="3 6" id="KW-0812">Transmembrane</keyword>
<gene>
    <name evidence="8" type="ORF">CKALI_04415</name>
</gene>
<dbReference type="RefSeq" id="WP_156192134.1">
    <property type="nucleotide sequence ID" value="NZ_CP046452.1"/>
</dbReference>
<dbReference type="InterPro" id="IPR052027">
    <property type="entry name" value="PspC"/>
</dbReference>
<sequence length="85" mass="9339">MTTPQGNFDPSNQNDFSKLDGTIPFLSRKLNRSKTNSMLFGVLGGIAETYGIDATLLRLVFVLSVFFFPAMALLYAAAAVLMWNT</sequence>
<evidence type="ECO:0000256" key="2">
    <source>
        <dbReference type="ARBA" id="ARBA00022475"/>
    </source>
</evidence>
<evidence type="ECO:0000256" key="6">
    <source>
        <dbReference type="SAM" id="Phobius"/>
    </source>
</evidence>
<evidence type="ECO:0000313" key="9">
    <source>
        <dbReference type="Proteomes" id="UP000427071"/>
    </source>
</evidence>
<dbReference type="PANTHER" id="PTHR33885">
    <property type="entry name" value="PHAGE SHOCK PROTEIN C"/>
    <property type="match status" value="1"/>
</dbReference>
<reference evidence="9" key="1">
    <citation type="submission" date="2019-11" db="EMBL/GenBank/DDBJ databases">
        <title>Complete genome sequence of Corynebacterium kalinowskii 1959, a novel Corynebacterium species isolated from soil of a small paddock in Vilsendorf, Germany.</title>
        <authorList>
            <person name="Schaffert L."/>
            <person name="Ruwe M."/>
            <person name="Milse J."/>
            <person name="Hanuschka K."/>
            <person name="Ortseifen V."/>
            <person name="Droste J."/>
            <person name="Brandt D."/>
            <person name="Schlueter L."/>
            <person name="Kutter Y."/>
            <person name="Vinke S."/>
            <person name="Viehoefer P."/>
            <person name="Jacob L."/>
            <person name="Luebke N.-C."/>
            <person name="Schulte-Berndt E."/>
            <person name="Hain C."/>
            <person name="Linder M."/>
            <person name="Schmidt P."/>
            <person name="Wollenschlaeger L."/>
            <person name="Luttermann T."/>
            <person name="Thieme E."/>
            <person name="Hassa J."/>
            <person name="Haak M."/>
            <person name="Wittchen M."/>
            <person name="Mentz A."/>
            <person name="Persicke M."/>
            <person name="Busche T."/>
            <person name="Ruckert C."/>
        </authorList>
    </citation>
    <scope>NUCLEOTIDE SEQUENCE [LARGE SCALE GENOMIC DNA]</scope>
    <source>
        <strain evidence="9">1959</strain>
    </source>
</reference>
<dbReference type="AlphaFoldDB" id="A0A6B8V9I9"/>
<dbReference type="KEGG" id="ckw:CKALI_04415"/>
<dbReference type="EMBL" id="CP046452">
    <property type="protein sequence ID" value="QGU01762.1"/>
    <property type="molecule type" value="Genomic_DNA"/>
</dbReference>
<keyword evidence="9" id="KW-1185">Reference proteome</keyword>
<dbReference type="InterPro" id="IPR007168">
    <property type="entry name" value="Phageshock_PspC_N"/>
</dbReference>
<keyword evidence="5 6" id="KW-0472">Membrane</keyword>
<organism evidence="8 9">
    <name type="scientific">Corynebacterium kalinowskii</name>
    <dbReference type="NCBI Taxonomy" id="2675216"/>
    <lineage>
        <taxon>Bacteria</taxon>
        <taxon>Bacillati</taxon>
        <taxon>Actinomycetota</taxon>
        <taxon>Actinomycetes</taxon>
        <taxon>Mycobacteriales</taxon>
        <taxon>Corynebacteriaceae</taxon>
        <taxon>Corynebacterium</taxon>
    </lineage>
</organism>
<dbReference type="Pfam" id="PF04024">
    <property type="entry name" value="PspC"/>
    <property type="match status" value="1"/>
</dbReference>
<evidence type="ECO:0000259" key="7">
    <source>
        <dbReference type="Pfam" id="PF04024"/>
    </source>
</evidence>
<dbReference type="PANTHER" id="PTHR33885:SF3">
    <property type="entry name" value="PHAGE SHOCK PROTEIN C"/>
    <property type="match status" value="1"/>
</dbReference>
<dbReference type="GO" id="GO:0005886">
    <property type="term" value="C:plasma membrane"/>
    <property type="evidence" value="ECO:0007669"/>
    <property type="project" value="UniProtKB-SubCell"/>
</dbReference>
<feature type="transmembrane region" description="Helical" evidence="6">
    <location>
        <begin position="59"/>
        <end position="83"/>
    </location>
</feature>
<evidence type="ECO:0000313" key="8">
    <source>
        <dbReference type="EMBL" id="QGU01762.1"/>
    </source>
</evidence>
<evidence type="ECO:0000256" key="3">
    <source>
        <dbReference type="ARBA" id="ARBA00022692"/>
    </source>
</evidence>
<keyword evidence="2" id="KW-1003">Cell membrane</keyword>
<evidence type="ECO:0000256" key="4">
    <source>
        <dbReference type="ARBA" id="ARBA00022989"/>
    </source>
</evidence>